<feature type="region of interest" description="Disordered" evidence="1">
    <location>
        <begin position="81"/>
        <end position="102"/>
    </location>
</feature>
<organism evidence="2 3">
    <name type="scientific">Nosema granulosis</name>
    <dbReference type="NCBI Taxonomy" id="83296"/>
    <lineage>
        <taxon>Eukaryota</taxon>
        <taxon>Fungi</taxon>
        <taxon>Fungi incertae sedis</taxon>
        <taxon>Microsporidia</taxon>
        <taxon>Nosematidae</taxon>
        <taxon>Nosema</taxon>
    </lineage>
</organism>
<comment type="caution">
    <text evidence="2">The sequence shown here is derived from an EMBL/GenBank/DDBJ whole genome shotgun (WGS) entry which is preliminary data.</text>
</comment>
<gene>
    <name evidence="2" type="ORF">NGRA_2969</name>
</gene>
<dbReference type="EMBL" id="SBJO01000484">
    <property type="protein sequence ID" value="KAF9760899.1"/>
    <property type="molecule type" value="Genomic_DNA"/>
</dbReference>
<dbReference type="AlphaFoldDB" id="A0A9P6GVL5"/>
<sequence>MQKRKSSEISYYMCPKRVCETSLKDDNLFILNDGGLSKASEQYITSTQDLQQYENPASFDGSHYTSYPYFEAQHTFLKPGDFDGFSQQQDDSPTNFIDSNGSYLQQYENPASY</sequence>
<dbReference type="Proteomes" id="UP000740883">
    <property type="component" value="Unassembled WGS sequence"/>
</dbReference>
<evidence type="ECO:0000313" key="2">
    <source>
        <dbReference type="EMBL" id="KAF9760899.1"/>
    </source>
</evidence>
<accession>A0A9P6GVL5</accession>
<evidence type="ECO:0000256" key="1">
    <source>
        <dbReference type="SAM" id="MobiDB-lite"/>
    </source>
</evidence>
<reference evidence="2 3" key="1">
    <citation type="journal article" date="2020" name="Genome Biol. Evol.">
        <title>Comparative genomics of strictly vertically transmitted, feminizing microsporidia endosymbionts of amphipod crustaceans.</title>
        <authorList>
            <person name="Cormier A."/>
            <person name="Chebbi M.A."/>
            <person name="Giraud I."/>
            <person name="Wattier R."/>
            <person name="Teixeira M."/>
            <person name="Gilbert C."/>
            <person name="Rigaud T."/>
            <person name="Cordaux R."/>
        </authorList>
    </citation>
    <scope>NUCLEOTIDE SEQUENCE [LARGE SCALE GENOMIC DNA]</scope>
    <source>
        <strain evidence="2 3">Ou3-Ou53</strain>
    </source>
</reference>
<protein>
    <submittedName>
        <fullName evidence="2">Uncharacterized protein</fullName>
    </submittedName>
</protein>
<feature type="non-terminal residue" evidence="2">
    <location>
        <position position="113"/>
    </location>
</feature>
<keyword evidence="3" id="KW-1185">Reference proteome</keyword>
<feature type="compositionally biased region" description="Low complexity" evidence="1">
    <location>
        <begin position="82"/>
        <end position="93"/>
    </location>
</feature>
<name>A0A9P6GVL5_9MICR</name>
<evidence type="ECO:0000313" key="3">
    <source>
        <dbReference type="Proteomes" id="UP000740883"/>
    </source>
</evidence>
<proteinExistence type="predicted"/>